<dbReference type="PROSITE" id="PS50056">
    <property type="entry name" value="TYR_PHOSPHATASE_2"/>
    <property type="match status" value="1"/>
</dbReference>
<dbReference type="KEGG" id="cput:CONPUDRAFT_152189"/>
<keyword evidence="9" id="KW-1185">Reference proteome</keyword>
<accession>A0A5M3MX15</accession>
<dbReference type="Gene3D" id="3.90.190.10">
    <property type="entry name" value="Protein tyrosine phosphatase superfamily"/>
    <property type="match status" value="1"/>
</dbReference>
<comment type="caution">
    <text evidence="8">The sequence shown here is derived from an EMBL/GenBank/DDBJ whole genome shotgun (WGS) entry which is preliminary data.</text>
</comment>
<dbReference type="PANTHER" id="PTHR10159:SF519">
    <property type="entry name" value="DUAL SPECIFICITY PROTEIN PHOSPHATASE MPK3"/>
    <property type="match status" value="1"/>
</dbReference>
<dbReference type="PANTHER" id="PTHR10159">
    <property type="entry name" value="DUAL SPECIFICITY PROTEIN PHOSPHATASE"/>
    <property type="match status" value="1"/>
</dbReference>
<evidence type="ECO:0000313" key="9">
    <source>
        <dbReference type="Proteomes" id="UP000053558"/>
    </source>
</evidence>
<sequence length="213" mass="24140">MAGSLDTDNQNHGSTAPPIVSSVSFLPPTITRNATTNEDYFDRRRLRLLCTRKMPATMEDFAPQASEILPGQLWLSDVYTATLPTALERLGITHVVTLMREPWYEYAPDVSQLIVPLDDTMSEDVLSHFDRVSAWIHEVLNSVPQARVLVHCVWGVSRSPTFVIAFLVVNMGMSVMQAFDFVRARRIIACPNRGFMWQLMRYEARLKRVSVPA</sequence>
<dbReference type="SUPFAM" id="SSF52799">
    <property type="entry name" value="(Phosphotyrosine protein) phosphatases II"/>
    <property type="match status" value="1"/>
</dbReference>
<gene>
    <name evidence="8" type="ORF">CONPUDRAFT_152189</name>
</gene>
<feature type="domain" description="Tyrosine-protein phosphatase" evidence="6">
    <location>
        <begin position="64"/>
        <end position="208"/>
    </location>
</feature>
<dbReference type="PROSITE" id="PS50054">
    <property type="entry name" value="TYR_PHOSPHATASE_DUAL"/>
    <property type="match status" value="1"/>
</dbReference>
<dbReference type="PROSITE" id="PS00383">
    <property type="entry name" value="TYR_PHOSPHATASE_1"/>
    <property type="match status" value="1"/>
</dbReference>
<evidence type="ECO:0000259" key="6">
    <source>
        <dbReference type="PROSITE" id="PS50054"/>
    </source>
</evidence>
<keyword evidence="4" id="KW-0904">Protein phosphatase</keyword>
<proteinExistence type="inferred from homology"/>
<feature type="compositionally biased region" description="Polar residues" evidence="5">
    <location>
        <begin position="1"/>
        <end position="14"/>
    </location>
</feature>
<feature type="domain" description="Tyrosine specific protein phosphatases" evidence="7">
    <location>
        <begin position="123"/>
        <end position="186"/>
    </location>
</feature>
<evidence type="ECO:0000256" key="5">
    <source>
        <dbReference type="SAM" id="MobiDB-lite"/>
    </source>
</evidence>
<feature type="region of interest" description="Disordered" evidence="5">
    <location>
        <begin position="1"/>
        <end position="20"/>
    </location>
</feature>
<evidence type="ECO:0000256" key="4">
    <source>
        <dbReference type="ARBA" id="ARBA00022912"/>
    </source>
</evidence>
<dbReference type="RefSeq" id="XP_007766990.1">
    <property type="nucleotide sequence ID" value="XM_007768800.1"/>
</dbReference>
<dbReference type="Pfam" id="PF00782">
    <property type="entry name" value="DSPc"/>
    <property type="match status" value="1"/>
</dbReference>
<dbReference type="OrthoDB" id="10252009at2759"/>
<dbReference type="GO" id="GO:0043409">
    <property type="term" value="P:negative regulation of MAPK cascade"/>
    <property type="evidence" value="ECO:0007669"/>
    <property type="project" value="TreeGrafter"/>
</dbReference>
<comment type="similarity">
    <text evidence="1">Belongs to the protein-tyrosine phosphatase family. Non-receptor class dual specificity subfamily.</text>
</comment>
<dbReference type="GO" id="GO:0004725">
    <property type="term" value="F:protein tyrosine phosphatase activity"/>
    <property type="evidence" value="ECO:0007669"/>
    <property type="project" value="UniProtKB-EC"/>
</dbReference>
<name>A0A5M3MX15_CONPW</name>
<dbReference type="GO" id="GO:0005737">
    <property type="term" value="C:cytoplasm"/>
    <property type="evidence" value="ECO:0007669"/>
    <property type="project" value="TreeGrafter"/>
</dbReference>
<dbReference type="Proteomes" id="UP000053558">
    <property type="component" value="Unassembled WGS sequence"/>
</dbReference>
<evidence type="ECO:0000256" key="1">
    <source>
        <dbReference type="ARBA" id="ARBA00008601"/>
    </source>
</evidence>
<dbReference type="SMART" id="SM00195">
    <property type="entry name" value="DSPc"/>
    <property type="match status" value="1"/>
</dbReference>
<dbReference type="EC" id="3.1.3.48" evidence="2"/>
<dbReference type="InterPro" id="IPR016130">
    <property type="entry name" value="Tyr_Pase_AS"/>
</dbReference>
<dbReference type="InterPro" id="IPR000387">
    <property type="entry name" value="Tyr_Pase_dom"/>
</dbReference>
<evidence type="ECO:0000256" key="3">
    <source>
        <dbReference type="ARBA" id="ARBA00022801"/>
    </source>
</evidence>
<protein>
    <recommendedName>
        <fullName evidence="2">protein-tyrosine-phosphatase</fullName>
        <ecNumber evidence="2">3.1.3.48</ecNumber>
    </recommendedName>
</protein>
<reference evidence="9" key="1">
    <citation type="journal article" date="2012" name="Science">
        <title>The Paleozoic origin of enzymatic lignin decomposition reconstructed from 31 fungal genomes.</title>
        <authorList>
            <person name="Floudas D."/>
            <person name="Binder M."/>
            <person name="Riley R."/>
            <person name="Barry K."/>
            <person name="Blanchette R.A."/>
            <person name="Henrissat B."/>
            <person name="Martinez A.T."/>
            <person name="Otillar R."/>
            <person name="Spatafora J.W."/>
            <person name="Yadav J.S."/>
            <person name="Aerts A."/>
            <person name="Benoit I."/>
            <person name="Boyd A."/>
            <person name="Carlson A."/>
            <person name="Copeland A."/>
            <person name="Coutinho P.M."/>
            <person name="de Vries R.P."/>
            <person name="Ferreira P."/>
            <person name="Findley K."/>
            <person name="Foster B."/>
            <person name="Gaskell J."/>
            <person name="Glotzer D."/>
            <person name="Gorecki P."/>
            <person name="Heitman J."/>
            <person name="Hesse C."/>
            <person name="Hori C."/>
            <person name="Igarashi K."/>
            <person name="Jurgens J.A."/>
            <person name="Kallen N."/>
            <person name="Kersten P."/>
            <person name="Kohler A."/>
            <person name="Kuees U."/>
            <person name="Kumar T.K.A."/>
            <person name="Kuo A."/>
            <person name="LaButti K."/>
            <person name="Larrondo L.F."/>
            <person name="Lindquist E."/>
            <person name="Ling A."/>
            <person name="Lombard V."/>
            <person name="Lucas S."/>
            <person name="Lundell T."/>
            <person name="Martin R."/>
            <person name="McLaughlin D.J."/>
            <person name="Morgenstern I."/>
            <person name="Morin E."/>
            <person name="Murat C."/>
            <person name="Nagy L.G."/>
            <person name="Nolan M."/>
            <person name="Ohm R.A."/>
            <person name="Patyshakuliyeva A."/>
            <person name="Rokas A."/>
            <person name="Ruiz-Duenas F.J."/>
            <person name="Sabat G."/>
            <person name="Salamov A."/>
            <person name="Samejima M."/>
            <person name="Schmutz J."/>
            <person name="Slot J.C."/>
            <person name="St John F."/>
            <person name="Stenlid J."/>
            <person name="Sun H."/>
            <person name="Sun S."/>
            <person name="Syed K."/>
            <person name="Tsang A."/>
            <person name="Wiebenga A."/>
            <person name="Young D."/>
            <person name="Pisabarro A."/>
            <person name="Eastwood D.C."/>
            <person name="Martin F."/>
            <person name="Cullen D."/>
            <person name="Grigoriev I.V."/>
            <person name="Hibbett D.S."/>
        </authorList>
    </citation>
    <scope>NUCLEOTIDE SEQUENCE [LARGE SCALE GENOMIC DNA]</scope>
    <source>
        <strain evidence="9">RWD-64-598 SS2</strain>
    </source>
</reference>
<dbReference type="InterPro" id="IPR000340">
    <property type="entry name" value="Dual-sp_phosphatase_cat-dom"/>
</dbReference>
<dbReference type="InterPro" id="IPR029021">
    <property type="entry name" value="Prot-tyrosine_phosphatase-like"/>
</dbReference>
<dbReference type="GeneID" id="19202961"/>
<dbReference type="AlphaFoldDB" id="A0A5M3MX15"/>
<organism evidence="8 9">
    <name type="scientific">Coniophora puteana (strain RWD-64-598)</name>
    <name type="common">Brown rot fungus</name>
    <dbReference type="NCBI Taxonomy" id="741705"/>
    <lineage>
        <taxon>Eukaryota</taxon>
        <taxon>Fungi</taxon>
        <taxon>Dikarya</taxon>
        <taxon>Basidiomycota</taxon>
        <taxon>Agaricomycotina</taxon>
        <taxon>Agaricomycetes</taxon>
        <taxon>Agaricomycetidae</taxon>
        <taxon>Boletales</taxon>
        <taxon>Coniophorineae</taxon>
        <taxon>Coniophoraceae</taxon>
        <taxon>Coniophora</taxon>
    </lineage>
</organism>
<dbReference type="EMBL" id="JH711576">
    <property type="protein sequence ID" value="EIW83151.1"/>
    <property type="molecule type" value="Genomic_DNA"/>
</dbReference>
<keyword evidence="3" id="KW-0378">Hydrolase</keyword>
<dbReference type="InterPro" id="IPR020422">
    <property type="entry name" value="TYR_PHOSPHATASE_DUAL_dom"/>
</dbReference>
<evidence type="ECO:0000313" key="8">
    <source>
        <dbReference type="EMBL" id="EIW83151.1"/>
    </source>
</evidence>
<evidence type="ECO:0000256" key="2">
    <source>
        <dbReference type="ARBA" id="ARBA00013064"/>
    </source>
</evidence>
<dbReference type="OMA" id="DYFHRRA"/>
<evidence type="ECO:0000259" key="7">
    <source>
        <dbReference type="PROSITE" id="PS50056"/>
    </source>
</evidence>
<dbReference type="CDD" id="cd14498">
    <property type="entry name" value="DSP"/>
    <property type="match status" value="1"/>
</dbReference>